<evidence type="ECO:0000256" key="1">
    <source>
        <dbReference type="SAM" id="MobiDB-lite"/>
    </source>
</evidence>
<reference evidence="2" key="2">
    <citation type="journal article" date="2015" name="Data Brief">
        <title>Shoot transcriptome of the giant reed, Arundo donax.</title>
        <authorList>
            <person name="Barrero R.A."/>
            <person name="Guerrero F.D."/>
            <person name="Moolhuijzen P."/>
            <person name="Goolsby J.A."/>
            <person name="Tidwell J."/>
            <person name="Bellgard S.E."/>
            <person name="Bellgard M.I."/>
        </authorList>
    </citation>
    <scope>NUCLEOTIDE SEQUENCE</scope>
    <source>
        <tissue evidence="2">Shoot tissue taken approximately 20 cm above the soil surface</tissue>
    </source>
</reference>
<feature type="region of interest" description="Disordered" evidence="1">
    <location>
        <begin position="1"/>
        <end position="27"/>
    </location>
</feature>
<protein>
    <submittedName>
        <fullName evidence="2">Uncharacterized protein</fullName>
    </submittedName>
</protein>
<name>A0A0A9BKY5_ARUDO</name>
<dbReference type="EMBL" id="GBRH01235067">
    <property type="protein sequence ID" value="JAD62828.1"/>
    <property type="molecule type" value="Transcribed_RNA"/>
</dbReference>
<proteinExistence type="predicted"/>
<evidence type="ECO:0000313" key="2">
    <source>
        <dbReference type="EMBL" id="JAD62828.1"/>
    </source>
</evidence>
<sequence>MAAGSEAPREEGLGFRGRVRRDGLVGD</sequence>
<reference evidence="2" key="1">
    <citation type="submission" date="2014-09" db="EMBL/GenBank/DDBJ databases">
        <authorList>
            <person name="Magalhaes I.L.F."/>
            <person name="Oliveira U."/>
            <person name="Santos F.R."/>
            <person name="Vidigal T.H.D.A."/>
            <person name="Brescovit A.D."/>
            <person name="Santos A.J."/>
        </authorList>
    </citation>
    <scope>NUCLEOTIDE SEQUENCE</scope>
    <source>
        <tissue evidence="2">Shoot tissue taken approximately 20 cm above the soil surface</tissue>
    </source>
</reference>
<organism evidence="2">
    <name type="scientific">Arundo donax</name>
    <name type="common">Giant reed</name>
    <name type="synonym">Donax arundinaceus</name>
    <dbReference type="NCBI Taxonomy" id="35708"/>
    <lineage>
        <taxon>Eukaryota</taxon>
        <taxon>Viridiplantae</taxon>
        <taxon>Streptophyta</taxon>
        <taxon>Embryophyta</taxon>
        <taxon>Tracheophyta</taxon>
        <taxon>Spermatophyta</taxon>
        <taxon>Magnoliopsida</taxon>
        <taxon>Liliopsida</taxon>
        <taxon>Poales</taxon>
        <taxon>Poaceae</taxon>
        <taxon>PACMAD clade</taxon>
        <taxon>Arundinoideae</taxon>
        <taxon>Arundineae</taxon>
        <taxon>Arundo</taxon>
    </lineage>
</organism>
<accession>A0A0A9BKY5</accession>
<dbReference type="AlphaFoldDB" id="A0A0A9BKY5"/>